<keyword evidence="2" id="KW-1185">Reference proteome</keyword>
<organism evidence="1 2">
    <name type="scientific">Araneus ventricosus</name>
    <name type="common">Orbweaver spider</name>
    <name type="synonym">Epeira ventricosa</name>
    <dbReference type="NCBI Taxonomy" id="182803"/>
    <lineage>
        <taxon>Eukaryota</taxon>
        <taxon>Metazoa</taxon>
        <taxon>Ecdysozoa</taxon>
        <taxon>Arthropoda</taxon>
        <taxon>Chelicerata</taxon>
        <taxon>Arachnida</taxon>
        <taxon>Araneae</taxon>
        <taxon>Araneomorphae</taxon>
        <taxon>Entelegynae</taxon>
        <taxon>Araneoidea</taxon>
        <taxon>Araneidae</taxon>
        <taxon>Araneus</taxon>
    </lineage>
</organism>
<dbReference type="Proteomes" id="UP000499080">
    <property type="component" value="Unassembled WGS sequence"/>
</dbReference>
<dbReference type="AlphaFoldDB" id="A0A4Y2RUH8"/>
<gene>
    <name evidence="1" type="ORF">AVEN_9466_1</name>
</gene>
<protein>
    <submittedName>
        <fullName evidence="1">Uncharacterized protein</fullName>
    </submittedName>
</protein>
<proteinExistence type="predicted"/>
<evidence type="ECO:0000313" key="1">
    <source>
        <dbReference type="EMBL" id="GBN78919.1"/>
    </source>
</evidence>
<sequence length="96" mass="10918">MLLMSRNCCRGTRLCGGTCRLKCFSLTHTWTFPLKIYEQFRMNTVNGSIKTLLISRGDLQGSGMRAYWQNTAGDWCEKLLLQSIRGKQPPDEGTLI</sequence>
<evidence type="ECO:0000313" key="2">
    <source>
        <dbReference type="Proteomes" id="UP000499080"/>
    </source>
</evidence>
<dbReference type="EMBL" id="BGPR01147284">
    <property type="protein sequence ID" value="GBN78919.1"/>
    <property type="molecule type" value="Genomic_DNA"/>
</dbReference>
<comment type="caution">
    <text evidence="1">The sequence shown here is derived from an EMBL/GenBank/DDBJ whole genome shotgun (WGS) entry which is preliminary data.</text>
</comment>
<reference evidence="1 2" key="1">
    <citation type="journal article" date="2019" name="Sci. Rep.">
        <title>Orb-weaving spider Araneus ventricosus genome elucidates the spidroin gene catalogue.</title>
        <authorList>
            <person name="Kono N."/>
            <person name="Nakamura H."/>
            <person name="Ohtoshi R."/>
            <person name="Moran D.A.P."/>
            <person name="Shinohara A."/>
            <person name="Yoshida Y."/>
            <person name="Fujiwara M."/>
            <person name="Mori M."/>
            <person name="Tomita M."/>
            <person name="Arakawa K."/>
        </authorList>
    </citation>
    <scope>NUCLEOTIDE SEQUENCE [LARGE SCALE GENOMIC DNA]</scope>
</reference>
<accession>A0A4Y2RUH8</accession>
<name>A0A4Y2RUH8_ARAVE</name>